<dbReference type="EMBL" id="BDQA01000434">
    <property type="protein sequence ID" value="GBH21902.1"/>
    <property type="molecule type" value="Genomic_RNA"/>
</dbReference>
<comment type="caution">
    <text evidence="2">The sequence shown here is derived from an EMBL/GenBank/DDBJ whole genome shotgun (WGS) entry which is preliminary data.</text>
</comment>
<reference evidence="2" key="1">
    <citation type="submission" date="2017-04" db="EMBL/GenBank/DDBJ databases">
        <title>Unveiling RNA virosphere associated with marine microorganisms.</title>
        <authorList>
            <person name="Urayama S."/>
            <person name="Takaki Y."/>
            <person name="Nishi S."/>
            <person name="Yoshida Y."/>
            <person name="Deguchi S."/>
            <person name="Takai K."/>
            <person name="Nunoura T."/>
        </authorList>
    </citation>
    <scope>NUCLEOTIDE SEQUENCE</scope>
</reference>
<dbReference type="AlphaFoldDB" id="A0A2V0RK90"/>
<protein>
    <recommendedName>
        <fullName evidence="1">RNA-directed RNA polymerase C-terminal domain-containing protein</fullName>
    </recommendedName>
</protein>
<evidence type="ECO:0000259" key="1">
    <source>
        <dbReference type="Pfam" id="PF00680"/>
    </source>
</evidence>
<dbReference type="GO" id="GO:0006351">
    <property type="term" value="P:DNA-templated transcription"/>
    <property type="evidence" value="ECO:0007669"/>
    <property type="project" value="InterPro"/>
</dbReference>
<dbReference type="Pfam" id="PF00680">
    <property type="entry name" value="RdRP_1"/>
    <property type="match status" value="1"/>
</dbReference>
<dbReference type="InterPro" id="IPR043502">
    <property type="entry name" value="DNA/RNA_pol_sf"/>
</dbReference>
<dbReference type="GO" id="GO:0003723">
    <property type="term" value="F:RNA binding"/>
    <property type="evidence" value="ECO:0007669"/>
    <property type="project" value="InterPro"/>
</dbReference>
<dbReference type="InterPro" id="IPR001205">
    <property type="entry name" value="RNA-dir_pol_C"/>
</dbReference>
<name>A0A2V0RK90_9ZZZZ</name>
<sequence length="408" mass="45805">MAHTIASTSELDDSKSVWSEGIYTLFGRTPNRPVHGVSALQKMVGAKVNYDLTRGLGDGKYPHMAWMSLDLMFQRMATPMGEVECTIHEDFKWFDAFVGTEIAQCVYDGFKESQFYRDQPENRNILKYLLRELTTPTWIRISPNSLLKMKAGLYSGTPVTQLFGSVVHGAYLELLRADRGVGITDYCVLSDDGMCTFEGTKEEGLKAVNNEFVGLAEEIGMKISPQKSYVAGIRDYKTMYSAADGTTIKRHDVGPFLQKYIQVDDPLGHSFGNVPRLIASLKGRERDFERESHQLLVSLLPGLRQANRGDRSTLVAWVPDMHRTLEVLAQVRPGYPRVHELVRGVVSVYPQFENRFNRLVDNAKATGGVLFDTATPRPGGASDKGTMRWLVEYLETYYSTGKFPRSGE</sequence>
<proteinExistence type="predicted"/>
<feature type="domain" description="RNA-directed RNA polymerase C-terminal" evidence="1">
    <location>
        <begin position="68"/>
        <end position="229"/>
    </location>
</feature>
<evidence type="ECO:0000313" key="2">
    <source>
        <dbReference type="EMBL" id="GBH21902.1"/>
    </source>
</evidence>
<organism evidence="2">
    <name type="scientific">viral metagenome</name>
    <dbReference type="NCBI Taxonomy" id="1070528"/>
    <lineage>
        <taxon>unclassified sequences</taxon>
        <taxon>metagenomes</taxon>
        <taxon>organismal metagenomes</taxon>
    </lineage>
</organism>
<dbReference type="GO" id="GO:0003968">
    <property type="term" value="F:RNA-directed RNA polymerase activity"/>
    <property type="evidence" value="ECO:0007669"/>
    <property type="project" value="InterPro"/>
</dbReference>
<dbReference type="SUPFAM" id="SSF56672">
    <property type="entry name" value="DNA/RNA polymerases"/>
    <property type="match status" value="1"/>
</dbReference>
<accession>A0A2V0RK90</accession>